<dbReference type="SUPFAM" id="SSF46785">
    <property type="entry name" value="Winged helix' DNA-binding domain"/>
    <property type="match status" value="1"/>
</dbReference>
<dbReference type="PRINTS" id="PR00039">
    <property type="entry name" value="HTHLYSR"/>
</dbReference>
<dbReference type="EMBL" id="JBBMFJ010000020">
    <property type="protein sequence ID" value="MEQ2563526.1"/>
    <property type="molecule type" value="Genomic_DNA"/>
</dbReference>
<accession>A0ABV1HMH8</accession>
<dbReference type="PROSITE" id="PS50931">
    <property type="entry name" value="HTH_LYSR"/>
    <property type="match status" value="1"/>
</dbReference>
<evidence type="ECO:0000256" key="2">
    <source>
        <dbReference type="ARBA" id="ARBA00023015"/>
    </source>
</evidence>
<dbReference type="Gene3D" id="1.10.10.10">
    <property type="entry name" value="Winged helix-like DNA-binding domain superfamily/Winged helix DNA-binding domain"/>
    <property type="match status" value="1"/>
</dbReference>
<evidence type="ECO:0000313" key="7">
    <source>
        <dbReference type="Proteomes" id="UP001437460"/>
    </source>
</evidence>
<evidence type="ECO:0000256" key="3">
    <source>
        <dbReference type="ARBA" id="ARBA00023125"/>
    </source>
</evidence>
<dbReference type="InterPro" id="IPR036390">
    <property type="entry name" value="WH_DNA-bd_sf"/>
</dbReference>
<protein>
    <submittedName>
        <fullName evidence="6">LysR family transcriptional regulator</fullName>
    </submittedName>
</protein>
<dbReference type="RefSeq" id="WP_349229655.1">
    <property type="nucleotide sequence ID" value="NZ_JBBMFJ010000020.1"/>
</dbReference>
<keyword evidence="4" id="KW-0804">Transcription</keyword>
<keyword evidence="2" id="KW-0805">Transcription regulation</keyword>
<dbReference type="InterPro" id="IPR005119">
    <property type="entry name" value="LysR_subst-bd"/>
</dbReference>
<organism evidence="6 7">
    <name type="scientific">Ventrimonas faecis</name>
    <dbReference type="NCBI Taxonomy" id="3133170"/>
    <lineage>
        <taxon>Bacteria</taxon>
        <taxon>Bacillati</taxon>
        <taxon>Bacillota</taxon>
        <taxon>Clostridia</taxon>
        <taxon>Lachnospirales</taxon>
        <taxon>Lachnospiraceae</taxon>
        <taxon>Ventrimonas</taxon>
    </lineage>
</organism>
<dbReference type="PANTHER" id="PTHR30126">
    <property type="entry name" value="HTH-TYPE TRANSCRIPTIONAL REGULATOR"/>
    <property type="match status" value="1"/>
</dbReference>
<name>A0ABV1HMH8_9FIRM</name>
<keyword evidence="7" id="KW-1185">Reference proteome</keyword>
<dbReference type="InterPro" id="IPR036388">
    <property type="entry name" value="WH-like_DNA-bd_sf"/>
</dbReference>
<evidence type="ECO:0000256" key="4">
    <source>
        <dbReference type="ARBA" id="ARBA00023163"/>
    </source>
</evidence>
<evidence type="ECO:0000313" key="6">
    <source>
        <dbReference type="EMBL" id="MEQ2563526.1"/>
    </source>
</evidence>
<comment type="similarity">
    <text evidence="1">Belongs to the LysR transcriptional regulatory family.</text>
</comment>
<reference evidence="6 7" key="1">
    <citation type="submission" date="2024-03" db="EMBL/GenBank/DDBJ databases">
        <title>Human intestinal bacterial collection.</title>
        <authorList>
            <person name="Pauvert C."/>
            <person name="Hitch T.C.A."/>
            <person name="Clavel T."/>
        </authorList>
    </citation>
    <scope>NUCLEOTIDE SEQUENCE [LARGE SCALE GENOMIC DNA]</scope>
    <source>
        <strain evidence="6 7">CLA-AP-H27</strain>
    </source>
</reference>
<gene>
    <name evidence="6" type="ORF">WMO41_10220</name>
</gene>
<dbReference type="Proteomes" id="UP001437460">
    <property type="component" value="Unassembled WGS sequence"/>
</dbReference>
<dbReference type="Pfam" id="PF00126">
    <property type="entry name" value="HTH_1"/>
    <property type="match status" value="1"/>
</dbReference>
<dbReference type="Gene3D" id="3.40.190.290">
    <property type="match status" value="1"/>
</dbReference>
<comment type="caution">
    <text evidence="6">The sequence shown here is derived from an EMBL/GenBank/DDBJ whole genome shotgun (WGS) entry which is preliminary data.</text>
</comment>
<feature type="domain" description="HTH lysR-type" evidence="5">
    <location>
        <begin position="1"/>
        <end position="58"/>
    </location>
</feature>
<dbReference type="PANTHER" id="PTHR30126:SF40">
    <property type="entry name" value="HTH-TYPE TRANSCRIPTIONAL REGULATOR GLTR"/>
    <property type="match status" value="1"/>
</dbReference>
<evidence type="ECO:0000256" key="1">
    <source>
        <dbReference type="ARBA" id="ARBA00009437"/>
    </source>
</evidence>
<proteinExistence type="inferred from homology"/>
<keyword evidence="3" id="KW-0238">DNA-binding</keyword>
<sequence>MNLKEQQYVCALARCQSLSRAAEELFISPSALSVYISNLEKYLGVRLFERMGRGKAFVLTSIGEEYVVRAEKMLELKAEFDRLVENELHRSHPAIRVGIQQRRAISIVPEVLQRFMEKYPDVEVIFRDGNQAELMKMFQEGSVDYIISVCSEEIPDVVRTEIARERVLLALPEHHPAIAHACQVGNEPYPHLDVRYLDRETFIIPMAGQSMRMTANRIFQQARIRPGRLIEISHFDVIMSMVNIGLGIGFNRLGYIHDMQKFEHVRYFFVDHDAYRSSLELIRRKGHVISDCERDFLDILVKTIQSRYGMEAVGKYKDTTDTENGQ</sequence>
<evidence type="ECO:0000259" key="5">
    <source>
        <dbReference type="PROSITE" id="PS50931"/>
    </source>
</evidence>
<dbReference type="InterPro" id="IPR000847">
    <property type="entry name" value="LysR_HTH_N"/>
</dbReference>
<dbReference type="SUPFAM" id="SSF53850">
    <property type="entry name" value="Periplasmic binding protein-like II"/>
    <property type="match status" value="1"/>
</dbReference>
<dbReference type="CDD" id="cd05466">
    <property type="entry name" value="PBP2_LTTR_substrate"/>
    <property type="match status" value="1"/>
</dbReference>
<dbReference type="Pfam" id="PF03466">
    <property type="entry name" value="LysR_substrate"/>
    <property type="match status" value="1"/>
</dbReference>